<evidence type="ECO:0000256" key="1">
    <source>
        <dbReference type="SAM" id="MobiDB-lite"/>
    </source>
</evidence>
<dbReference type="VEuPathDB" id="VectorBase:GPAI024289"/>
<feature type="compositionally biased region" description="Basic and acidic residues" evidence="1">
    <location>
        <begin position="35"/>
        <end position="46"/>
    </location>
</feature>
<evidence type="ECO:0000313" key="3">
    <source>
        <dbReference type="Proteomes" id="UP000092445"/>
    </source>
</evidence>
<accession>A0A1A9ZTD4</accession>
<protein>
    <submittedName>
        <fullName evidence="2">Uncharacterized protein</fullName>
    </submittedName>
</protein>
<proteinExistence type="predicted"/>
<dbReference type="EnsemblMetazoa" id="GPAI024289-RA">
    <property type="protein sequence ID" value="GPAI024289-PA"/>
    <property type="gene ID" value="GPAI024289"/>
</dbReference>
<organism evidence="2 3">
    <name type="scientific">Glossina pallidipes</name>
    <name type="common">Tsetse fly</name>
    <dbReference type="NCBI Taxonomy" id="7398"/>
    <lineage>
        <taxon>Eukaryota</taxon>
        <taxon>Metazoa</taxon>
        <taxon>Ecdysozoa</taxon>
        <taxon>Arthropoda</taxon>
        <taxon>Hexapoda</taxon>
        <taxon>Insecta</taxon>
        <taxon>Pterygota</taxon>
        <taxon>Neoptera</taxon>
        <taxon>Endopterygota</taxon>
        <taxon>Diptera</taxon>
        <taxon>Brachycera</taxon>
        <taxon>Muscomorpha</taxon>
        <taxon>Hippoboscoidea</taxon>
        <taxon>Glossinidae</taxon>
        <taxon>Glossina</taxon>
    </lineage>
</organism>
<feature type="region of interest" description="Disordered" evidence="1">
    <location>
        <begin position="35"/>
        <end position="84"/>
    </location>
</feature>
<keyword evidence="3" id="KW-1185">Reference proteome</keyword>
<evidence type="ECO:0000313" key="2">
    <source>
        <dbReference type="EnsemblMetazoa" id="GPAI024289-PA"/>
    </source>
</evidence>
<feature type="compositionally biased region" description="Acidic residues" evidence="1">
    <location>
        <begin position="62"/>
        <end position="79"/>
    </location>
</feature>
<dbReference type="Proteomes" id="UP000092445">
    <property type="component" value="Unassembled WGS sequence"/>
</dbReference>
<dbReference type="AlphaFoldDB" id="A0A1A9ZTD4"/>
<name>A0A1A9ZTD4_GLOPL</name>
<sequence length="105" mass="12379">MDVSTKVRMYSIRIQSRAGILNFQVRLHNILTEGTERQERNDEFDTSRPWTAADQLLHKDAEDDDDDDDDDHDDDDDDNGDHAIDRGNILFHVKFISMIIFLRMW</sequence>
<reference evidence="2" key="2">
    <citation type="submission" date="2020-05" db="UniProtKB">
        <authorList>
            <consortium name="EnsemblMetazoa"/>
        </authorList>
    </citation>
    <scope>IDENTIFICATION</scope>
    <source>
        <strain evidence="2">IAEA</strain>
    </source>
</reference>
<reference evidence="3" key="1">
    <citation type="submission" date="2014-03" db="EMBL/GenBank/DDBJ databases">
        <authorList>
            <person name="Aksoy S."/>
            <person name="Warren W."/>
            <person name="Wilson R.K."/>
        </authorList>
    </citation>
    <scope>NUCLEOTIDE SEQUENCE [LARGE SCALE GENOMIC DNA]</scope>
    <source>
        <strain evidence="3">IAEA</strain>
    </source>
</reference>